<dbReference type="eggNOG" id="arCOG02996">
    <property type="taxonomic scope" value="Archaea"/>
</dbReference>
<reference evidence="4 5" key="1">
    <citation type="journal article" date="2014" name="PLoS Genet.">
        <title>Phylogenetically driven sequencing of extremely halophilic archaea reveals strategies for static and dynamic osmo-response.</title>
        <authorList>
            <person name="Becker E.A."/>
            <person name="Seitzer P.M."/>
            <person name="Tritt A."/>
            <person name="Larsen D."/>
            <person name="Krusor M."/>
            <person name="Yao A.I."/>
            <person name="Wu D."/>
            <person name="Madern D."/>
            <person name="Eisen J.A."/>
            <person name="Darling A.E."/>
            <person name="Facciotti M.T."/>
        </authorList>
    </citation>
    <scope>NUCLEOTIDE SEQUENCE [LARGE SCALE GENOMIC DNA]</scope>
    <source>
        <strain evidence="4 5">100A6</strain>
    </source>
</reference>
<dbReference type="InterPro" id="IPR051610">
    <property type="entry name" value="GPI/OXD"/>
</dbReference>
<accession>M0M783</accession>
<name>M0M783_9EURY</name>
<evidence type="ECO:0000313" key="4">
    <source>
        <dbReference type="EMBL" id="EMA41556.1"/>
    </source>
</evidence>
<sequence>MKHVDTRETGESFDVVGGTERSQAATMSLDPGQSTGGPENRHGNADQWLYVVSGEGSAVVDGESAALEPGSLVCIEAGETHEITGEGDDPLRTVNVYAPPTY</sequence>
<feature type="domain" description="Cupin type-2" evidence="3">
    <location>
        <begin position="26"/>
        <end position="97"/>
    </location>
</feature>
<feature type="compositionally biased region" description="Basic and acidic residues" evidence="2">
    <location>
        <begin position="1"/>
        <end position="10"/>
    </location>
</feature>
<organism evidence="4 5">
    <name type="scientific">Halococcus hamelinensis 100A6</name>
    <dbReference type="NCBI Taxonomy" id="1132509"/>
    <lineage>
        <taxon>Archaea</taxon>
        <taxon>Methanobacteriati</taxon>
        <taxon>Methanobacteriota</taxon>
        <taxon>Stenosarchaea group</taxon>
        <taxon>Halobacteria</taxon>
        <taxon>Halobacteriales</taxon>
        <taxon>Halococcaceae</taxon>
        <taxon>Halococcus</taxon>
    </lineage>
</organism>
<keyword evidence="5" id="KW-1185">Reference proteome</keyword>
<evidence type="ECO:0000256" key="1">
    <source>
        <dbReference type="ARBA" id="ARBA00022723"/>
    </source>
</evidence>
<dbReference type="Gene3D" id="2.60.120.10">
    <property type="entry name" value="Jelly Rolls"/>
    <property type="match status" value="1"/>
</dbReference>
<dbReference type="InterPro" id="IPR013096">
    <property type="entry name" value="Cupin_2"/>
</dbReference>
<dbReference type="OrthoDB" id="199885at2157"/>
<dbReference type="PANTHER" id="PTHR35848:SF6">
    <property type="entry name" value="CUPIN TYPE-2 DOMAIN-CONTAINING PROTEIN"/>
    <property type="match status" value="1"/>
</dbReference>
<dbReference type="InterPro" id="IPR011051">
    <property type="entry name" value="RmlC_Cupin_sf"/>
</dbReference>
<evidence type="ECO:0000259" key="3">
    <source>
        <dbReference type="Pfam" id="PF07883"/>
    </source>
</evidence>
<dbReference type="PATRIC" id="fig|1132509.6.peg.432"/>
<evidence type="ECO:0000313" key="5">
    <source>
        <dbReference type="Proteomes" id="UP000011566"/>
    </source>
</evidence>
<dbReference type="EMBL" id="AOMB01000005">
    <property type="protein sequence ID" value="EMA41556.1"/>
    <property type="molecule type" value="Genomic_DNA"/>
</dbReference>
<dbReference type="PANTHER" id="PTHR35848">
    <property type="entry name" value="OXALATE-BINDING PROTEIN"/>
    <property type="match status" value="1"/>
</dbReference>
<dbReference type="RefSeq" id="WP_007690281.1">
    <property type="nucleotide sequence ID" value="NZ_AJRK01000067.1"/>
</dbReference>
<protein>
    <submittedName>
        <fullName evidence="4">Cupin</fullName>
    </submittedName>
</protein>
<dbReference type="Pfam" id="PF07883">
    <property type="entry name" value="Cupin_2"/>
    <property type="match status" value="1"/>
</dbReference>
<feature type="region of interest" description="Disordered" evidence="2">
    <location>
        <begin position="1"/>
        <end position="44"/>
    </location>
</feature>
<keyword evidence="1" id="KW-0479">Metal-binding</keyword>
<dbReference type="SUPFAM" id="SSF51182">
    <property type="entry name" value="RmlC-like cupins"/>
    <property type="match status" value="1"/>
</dbReference>
<comment type="caution">
    <text evidence="4">The sequence shown here is derived from an EMBL/GenBank/DDBJ whole genome shotgun (WGS) entry which is preliminary data.</text>
</comment>
<gene>
    <name evidence="4" type="ORF">C447_01840</name>
</gene>
<feature type="region of interest" description="Disordered" evidence="2">
    <location>
        <begin position="83"/>
        <end position="102"/>
    </location>
</feature>
<dbReference type="InterPro" id="IPR014710">
    <property type="entry name" value="RmlC-like_jellyroll"/>
</dbReference>
<dbReference type="AlphaFoldDB" id="M0M783"/>
<feature type="compositionally biased region" description="Polar residues" evidence="2">
    <location>
        <begin position="20"/>
        <end position="37"/>
    </location>
</feature>
<dbReference type="Proteomes" id="UP000011566">
    <property type="component" value="Unassembled WGS sequence"/>
</dbReference>
<proteinExistence type="predicted"/>
<evidence type="ECO:0000256" key="2">
    <source>
        <dbReference type="SAM" id="MobiDB-lite"/>
    </source>
</evidence>
<dbReference type="GO" id="GO:0046872">
    <property type="term" value="F:metal ion binding"/>
    <property type="evidence" value="ECO:0007669"/>
    <property type="project" value="UniProtKB-KW"/>
</dbReference>